<evidence type="ECO:0000259" key="4">
    <source>
        <dbReference type="PROSITE" id="PS51077"/>
    </source>
</evidence>
<evidence type="ECO:0000256" key="1">
    <source>
        <dbReference type="ARBA" id="ARBA00023015"/>
    </source>
</evidence>
<dbReference type="Gene3D" id="3.30.450.40">
    <property type="match status" value="1"/>
</dbReference>
<dbReference type="InterPro" id="IPR050707">
    <property type="entry name" value="HTH_MetabolicPath_Reg"/>
</dbReference>
<keyword evidence="1" id="KW-0805">Transcription regulation</keyword>
<dbReference type="PANTHER" id="PTHR30136">
    <property type="entry name" value="HELIX-TURN-HELIX TRANSCRIPTIONAL REGULATOR, ICLR FAMILY"/>
    <property type="match status" value="1"/>
</dbReference>
<dbReference type="Gene3D" id="1.10.10.10">
    <property type="entry name" value="Winged helix-like DNA-binding domain superfamily/Winged helix DNA-binding domain"/>
    <property type="match status" value="1"/>
</dbReference>
<reference evidence="6 7" key="1">
    <citation type="submission" date="2023-10" db="EMBL/GenBank/DDBJ databases">
        <title>Sphingomonas sp. HF-S4 16S ribosomal RNA gene Genome sequencing and assembly.</title>
        <authorList>
            <person name="Lee H."/>
        </authorList>
    </citation>
    <scope>NUCLEOTIDE SEQUENCE [LARGE SCALE GENOMIC DNA]</scope>
    <source>
        <strain evidence="6 7">HF-S4</strain>
    </source>
</reference>
<feature type="domain" description="IclR-ED" evidence="5">
    <location>
        <begin position="72"/>
        <end position="261"/>
    </location>
</feature>
<evidence type="ECO:0000313" key="6">
    <source>
        <dbReference type="EMBL" id="MDV3456092.1"/>
    </source>
</evidence>
<dbReference type="SMART" id="SM00346">
    <property type="entry name" value="HTH_ICLR"/>
    <property type="match status" value="1"/>
</dbReference>
<organism evidence="6 7">
    <name type="scientific">Sphingomonas agrestis</name>
    <dbReference type="NCBI Taxonomy" id="3080540"/>
    <lineage>
        <taxon>Bacteria</taxon>
        <taxon>Pseudomonadati</taxon>
        <taxon>Pseudomonadota</taxon>
        <taxon>Alphaproteobacteria</taxon>
        <taxon>Sphingomonadales</taxon>
        <taxon>Sphingomonadaceae</taxon>
        <taxon>Sphingomonas</taxon>
    </lineage>
</organism>
<evidence type="ECO:0000259" key="5">
    <source>
        <dbReference type="PROSITE" id="PS51078"/>
    </source>
</evidence>
<dbReference type="PROSITE" id="PS51077">
    <property type="entry name" value="HTH_ICLR"/>
    <property type="match status" value="1"/>
</dbReference>
<accession>A0ABU3Y3V0</accession>
<keyword evidence="2" id="KW-0238">DNA-binding</keyword>
<evidence type="ECO:0000256" key="2">
    <source>
        <dbReference type="ARBA" id="ARBA00023125"/>
    </source>
</evidence>
<dbReference type="EMBL" id="JAWJEJ010000001">
    <property type="protein sequence ID" value="MDV3456092.1"/>
    <property type="molecule type" value="Genomic_DNA"/>
</dbReference>
<comment type="caution">
    <text evidence="6">The sequence shown here is derived from an EMBL/GenBank/DDBJ whole genome shotgun (WGS) entry which is preliminary data.</text>
</comment>
<protein>
    <submittedName>
        <fullName evidence="6">Helix-turn-helix domain-containing protein</fullName>
    </submittedName>
</protein>
<dbReference type="Pfam" id="PF09339">
    <property type="entry name" value="HTH_IclR"/>
    <property type="match status" value="1"/>
</dbReference>
<dbReference type="RefSeq" id="WP_317225290.1">
    <property type="nucleotide sequence ID" value="NZ_JAWJEJ010000001.1"/>
</dbReference>
<sequence>MKENERGIPIRSISRAIAVLQAINRGGSLTMMEIAQASAVPYPTACRIVQTLLHEGLIERETTRKRYQPTALVQTLAHGFQGHGALVQATHPHISALTRQIGWPISLTTHVGSAMVLRDSTHAQTSLTFNAYFPGYAMPILGCAAGLVYLAHAEAEERDGVLDGLTYLADDDTKYMLQMVREGGLLDTVRTAGYAARGFNRYTQNPGKTSSIAVPLFEHGRIAGALTVAFFASAIEVNAAIRQFAPGLQACAEAITRDLEGVPVAAE</sequence>
<keyword evidence="3" id="KW-0804">Transcription</keyword>
<evidence type="ECO:0000313" key="7">
    <source>
        <dbReference type="Proteomes" id="UP001273531"/>
    </source>
</evidence>
<dbReference type="Proteomes" id="UP001273531">
    <property type="component" value="Unassembled WGS sequence"/>
</dbReference>
<dbReference type="InterPro" id="IPR036388">
    <property type="entry name" value="WH-like_DNA-bd_sf"/>
</dbReference>
<proteinExistence type="predicted"/>
<evidence type="ECO:0000256" key="3">
    <source>
        <dbReference type="ARBA" id="ARBA00023163"/>
    </source>
</evidence>
<dbReference type="PROSITE" id="PS51078">
    <property type="entry name" value="ICLR_ED"/>
    <property type="match status" value="1"/>
</dbReference>
<dbReference type="PANTHER" id="PTHR30136:SF23">
    <property type="entry name" value="DNA-BINDING TRANSCRIPTIONAL ACTIVATOR MHPR"/>
    <property type="match status" value="1"/>
</dbReference>
<gene>
    <name evidence="6" type="ORF">RZN05_03790</name>
</gene>
<dbReference type="SUPFAM" id="SSF46785">
    <property type="entry name" value="Winged helix' DNA-binding domain"/>
    <property type="match status" value="1"/>
</dbReference>
<dbReference type="InterPro" id="IPR036390">
    <property type="entry name" value="WH_DNA-bd_sf"/>
</dbReference>
<feature type="domain" description="HTH iclR-type" evidence="4">
    <location>
        <begin position="10"/>
        <end position="71"/>
    </location>
</feature>
<dbReference type="InterPro" id="IPR029016">
    <property type="entry name" value="GAF-like_dom_sf"/>
</dbReference>
<dbReference type="InterPro" id="IPR014757">
    <property type="entry name" value="Tscrpt_reg_IclR_C"/>
</dbReference>
<keyword evidence="7" id="KW-1185">Reference proteome</keyword>
<name>A0ABU3Y3V0_9SPHN</name>
<dbReference type="InterPro" id="IPR005471">
    <property type="entry name" value="Tscrpt_reg_IclR_N"/>
</dbReference>
<dbReference type="Pfam" id="PF01614">
    <property type="entry name" value="IclR_C"/>
    <property type="match status" value="1"/>
</dbReference>
<dbReference type="SUPFAM" id="SSF55781">
    <property type="entry name" value="GAF domain-like"/>
    <property type="match status" value="1"/>
</dbReference>